<keyword evidence="1" id="KW-0812">Transmembrane</keyword>
<keyword evidence="3" id="KW-1185">Reference proteome</keyword>
<evidence type="ECO:0008006" key="4">
    <source>
        <dbReference type="Google" id="ProtNLM"/>
    </source>
</evidence>
<protein>
    <recommendedName>
        <fullName evidence="4">DoxX-like protein</fullName>
    </recommendedName>
</protein>
<evidence type="ECO:0000313" key="3">
    <source>
        <dbReference type="Proteomes" id="UP001559025"/>
    </source>
</evidence>
<comment type="caution">
    <text evidence="2">The sequence shown here is derived from an EMBL/GenBank/DDBJ whole genome shotgun (WGS) entry which is preliminary data.</text>
</comment>
<keyword evidence="1" id="KW-1133">Transmembrane helix</keyword>
<feature type="transmembrane region" description="Helical" evidence="1">
    <location>
        <begin position="44"/>
        <end position="63"/>
    </location>
</feature>
<dbReference type="Proteomes" id="UP001559025">
    <property type="component" value="Unassembled WGS sequence"/>
</dbReference>
<keyword evidence="1" id="KW-0472">Membrane</keyword>
<name>A0ABV3WP04_9HYPH</name>
<organism evidence="2 3">
    <name type="scientific">Neoaquamicrobium sediminum</name>
    <dbReference type="NCBI Taxonomy" id="1849104"/>
    <lineage>
        <taxon>Bacteria</taxon>
        <taxon>Pseudomonadati</taxon>
        <taxon>Pseudomonadota</taxon>
        <taxon>Alphaproteobacteria</taxon>
        <taxon>Hyphomicrobiales</taxon>
        <taxon>Phyllobacteriaceae</taxon>
        <taxon>Neoaquamicrobium</taxon>
    </lineage>
</organism>
<evidence type="ECO:0000313" key="2">
    <source>
        <dbReference type="EMBL" id="MEX4006396.1"/>
    </source>
</evidence>
<sequence length="128" mass="13377">MTRTLLFVLAAYHGINGAVMLAAPETWYSVVPDVEHTGPINVHFIRDIGLGFLAAAMALVLVARGHRSALLSALVFLGGHAALHVVEMIAHGTTATAAVRDLTTIVLPALLPLVALKSAPTIPNGERA</sequence>
<gene>
    <name evidence="2" type="ORF">V1479_03715</name>
</gene>
<accession>A0ABV3WP04</accession>
<proteinExistence type="predicted"/>
<reference evidence="2 3" key="1">
    <citation type="submission" date="2024-01" db="EMBL/GenBank/DDBJ databases">
        <title>New evidence supports the origin of RcGTA from prophage.</title>
        <authorList>
            <person name="Xu Y."/>
            <person name="Liu B."/>
            <person name="Chen F."/>
        </authorList>
    </citation>
    <scope>NUCLEOTIDE SEQUENCE [LARGE SCALE GENOMIC DNA]</scope>
    <source>
        <strain evidence="2 3">CBW1107-2</strain>
    </source>
</reference>
<feature type="transmembrane region" description="Helical" evidence="1">
    <location>
        <begin position="70"/>
        <end position="90"/>
    </location>
</feature>
<evidence type="ECO:0000256" key="1">
    <source>
        <dbReference type="SAM" id="Phobius"/>
    </source>
</evidence>
<dbReference type="RefSeq" id="WP_368801721.1">
    <property type="nucleotide sequence ID" value="NZ_JAZHFV010000001.1"/>
</dbReference>
<dbReference type="EMBL" id="JAZHFV010000001">
    <property type="protein sequence ID" value="MEX4006396.1"/>
    <property type="molecule type" value="Genomic_DNA"/>
</dbReference>